<gene>
    <name evidence="1" type="ORF">L596_006138</name>
</gene>
<dbReference type="EMBL" id="CM016762">
    <property type="protein sequence ID" value="TMS39647.1"/>
    <property type="molecule type" value="Genomic_DNA"/>
</dbReference>
<dbReference type="AlphaFoldDB" id="A0A4U8V6R6"/>
<reference evidence="1 2" key="1">
    <citation type="journal article" date="2015" name="Genome Biol.">
        <title>Comparative genomics of Steinernema reveals deeply conserved gene regulatory networks.</title>
        <authorList>
            <person name="Dillman A.R."/>
            <person name="Macchietto M."/>
            <person name="Porter C.F."/>
            <person name="Rogers A."/>
            <person name="Williams B."/>
            <person name="Antoshechkin I."/>
            <person name="Lee M.M."/>
            <person name="Goodwin Z."/>
            <person name="Lu X."/>
            <person name="Lewis E.E."/>
            <person name="Goodrich-Blair H."/>
            <person name="Stock S.P."/>
            <person name="Adams B.J."/>
            <person name="Sternberg P.W."/>
            <person name="Mortazavi A."/>
        </authorList>
    </citation>
    <scope>NUCLEOTIDE SEQUENCE [LARGE SCALE GENOMIC DNA]</scope>
    <source>
        <strain evidence="1 2">ALL</strain>
    </source>
</reference>
<proteinExistence type="predicted"/>
<accession>A0A4U8V6R6</accession>
<evidence type="ECO:0000313" key="1">
    <source>
        <dbReference type="EMBL" id="TMS39647.1"/>
    </source>
</evidence>
<keyword evidence="2" id="KW-1185">Reference proteome</keyword>
<evidence type="ECO:0000313" key="2">
    <source>
        <dbReference type="Proteomes" id="UP000298663"/>
    </source>
</evidence>
<reference evidence="1 2" key="2">
    <citation type="journal article" date="2019" name="G3 (Bethesda)">
        <title>Hybrid Assembly of the Genome of the Entomopathogenic Nematode Steinernema carpocapsae Identifies the X-Chromosome.</title>
        <authorList>
            <person name="Serra L."/>
            <person name="Macchietto M."/>
            <person name="Macias-Munoz A."/>
            <person name="McGill C.J."/>
            <person name="Rodriguez I.M."/>
            <person name="Rodriguez B."/>
            <person name="Murad R."/>
            <person name="Mortazavi A."/>
        </authorList>
    </citation>
    <scope>NUCLEOTIDE SEQUENCE [LARGE SCALE GENOMIC DNA]</scope>
    <source>
        <strain evidence="1 2">ALL</strain>
    </source>
</reference>
<name>A0A4U8V6R6_STECR</name>
<protein>
    <submittedName>
        <fullName evidence="1">Uncharacterized protein</fullName>
    </submittedName>
</protein>
<dbReference type="Proteomes" id="UP000298663">
    <property type="component" value="Chromosome X"/>
</dbReference>
<sequence length="396" mass="46531">MPVKRQSITDEQINRFQECCSSIMHRYFFKISLVQEKVHTAWKNHIADKFNFMQDTGSNKRLDLINVVVDGYRTEFTGSDYINLVWETWNGKTAKESRKDISCLKPHHKEKLEVTGRILASLLIVNAEYQKAIIVLDDLVLLNPTDPTSRLILMKLAAQLEEWDVLKALLKREIRLSPLPIDYSAFPKLYDLYTKFILSLYTQPKRNRLWYIGTETEPHVNDKRTTYGTYEALALAHRIRSDAARRPYTKLEEIGDPISNREQEVDKCMKLLKNRLPSIFLEAERADLFRQHYKKEQFEKLMTREESLTFLKTCTNLAIHFDTRLRYLNECLETGILRDAQHQAMAYWQEALKLPIPIQYVNRLSLFISYVYLSLIRAVAVTTKVFHFCTRYSISS</sequence>
<organism evidence="1 2">
    <name type="scientific">Steinernema carpocapsae</name>
    <name type="common">Entomopathogenic nematode</name>
    <dbReference type="NCBI Taxonomy" id="34508"/>
    <lineage>
        <taxon>Eukaryota</taxon>
        <taxon>Metazoa</taxon>
        <taxon>Ecdysozoa</taxon>
        <taxon>Nematoda</taxon>
        <taxon>Chromadorea</taxon>
        <taxon>Rhabditida</taxon>
        <taxon>Tylenchina</taxon>
        <taxon>Panagrolaimomorpha</taxon>
        <taxon>Strongyloidoidea</taxon>
        <taxon>Steinernematidae</taxon>
        <taxon>Steinernema</taxon>
    </lineage>
</organism>